<dbReference type="PANTHER" id="PTHR12247:SF85">
    <property type="entry name" value="SEX COMB ON MIDLEG-LIKE PROTEIN 4"/>
    <property type="match status" value="1"/>
</dbReference>
<evidence type="ECO:0000313" key="6">
    <source>
        <dbReference type="Ensembl" id="ENSOCUP00000045215.1"/>
    </source>
</evidence>
<name>A0A5F9DHD1_RABIT</name>
<keyword evidence="3" id="KW-0539">Nucleus</keyword>
<feature type="domain" description="SLED" evidence="5">
    <location>
        <begin position="57"/>
        <end position="159"/>
    </location>
</feature>
<dbReference type="EMBL" id="AAGW02029529">
    <property type="status" value="NOT_ANNOTATED_CDS"/>
    <property type="molecule type" value="Genomic_DNA"/>
</dbReference>
<dbReference type="Gene3D" id="3.90.1150.190">
    <property type="entry name" value="SLED domain"/>
    <property type="match status" value="1"/>
</dbReference>
<dbReference type="GO" id="GO:0003682">
    <property type="term" value="F:chromatin binding"/>
    <property type="evidence" value="ECO:0007669"/>
    <property type="project" value="TreeGrafter"/>
</dbReference>
<evidence type="ECO:0000259" key="5">
    <source>
        <dbReference type="Pfam" id="PF12140"/>
    </source>
</evidence>
<keyword evidence="2" id="KW-0678">Repressor</keyword>
<dbReference type="InParanoid" id="A0A5F9DHD1"/>
<dbReference type="STRING" id="9986.ENSOCUP00000045215"/>
<dbReference type="InterPro" id="IPR038348">
    <property type="entry name" value="SLED_sf"/>
</dbReference>
<dbReference type="Pfam" id="PF12140">
    <property type="entry name" value="SLED"/>
    <property type="match status" value="1"/>
</dbReference>
<dbReference type="InterPro" id="IPR050548">
    <property type="entry name" value="PcG_chromatin_remod_factors"/>
</dbReference>
<dbReference type="GO" id="GO:0045892">
    <property type="term" value="P:negative regulation of DNA-templated transcription"/>
    <property type="evidence" value="ECO:0007669"/>
    <property type="project" value="TreeGrafter"/>
</dbReference>
<evidence type="ECO:0000313" key="7">
    <source>
        <dbReference type="Proteomes" id="UP000001811"/>
    </source>
</evidence>
<evidence type="ECO:0000256" key="3">
    <source>
        <dbReference type="ARBA" id="ARBA00023242"/>
    </source>
</evidence>
<dbReference type="GO" id="GO:0042393">
    <property type="term" value="F:histone binding"/>
    <property type="evidence" value="ECO:0007669"/>
    <property type="project" value="TreeGrafter"/>
</dbReference>
<reference evidence="6 7" key="1">
    <citation type="journal article" date="2011" name="Nature">
        <title>A high-resolution map of human evolutionary constraint using 29 mammals.</title>
        <authorList>
            <person name="Lindblad-Toh K."/>
            <person name="Garber M."/>
            <person name="Zuk O."/>
            <person name="Lin M.F."/>
            <person name="Parker B.J."/>
            <person name="Washietl S."/>
            <person name="Kheradpour P."/>
            <person name="Ernst J."/>
            <person name="Jordan G."/>
            <person name="Mauceli E."/>
            <person name="Ward L.D."/>
            <person name="Lowe C.B."/>
            <person name="Holloway A.K."/>
            <person name="Clamp M."/>
            <person name="Gnerre S."/>
            <person name="Alfoldi J."/>
            <person name="Beal K."/>
            <person name="Chang J."/>
            <person name="Clawson H."/>
            <person name="Cuff J."/>
            <person name="Di Palma F."/>
            <person name="Fitzgerald S."/>
            <person name="Flicek P."/>
            <person name="Guttman M."/>
            <person name="Hubisz M.J."/>
            <person name="Jaffe D.B."/>
            <person name="Jungreis I."/>
            <person name="Kent W.J."/>
            <person name="Kostka D."/>
            <person name="Lara M."/>
            <person name="Martins A.L."/>
            <person name="Massingham T."/>
            <person name="Moltke I."/>
            <person name="Raney B.J."/>
            <person name="Rasmussen M.D."/>
            <person name="Robinson J."/>
            <person name="Stark A."/>
            <person name="Vilella A.J."/>
            <person name="Wen J."/>
            <person name="Xie X."/>
            <person name="Zody M.C."/>
            <person name="Baldwin J."/>
            <person name="Bloom T."/>
            <person name="Chin C.W."/>
            <person name="Heiman D."/>
            <person name="Nicol R."/>
            <person name="Nusbaum C."/>
            <person name="Young S."/>
            <person name="Wilkinson J."/>
            <person name="Worley K.C."/>
            <person name="Kovar C.L."/>
            <person name="Muzny D.M."/>
            <person name="Gibbs R.A."/>
            <person name="Cree A."/>
            <person name="Dihn H.H."/>
            <person name="Fowler G."/>
            <person name="Jhangiani S."/>
            <person name="Joshi V."/>
            <person name="Lee S."/>
            <person name="Lewis L.R."/>
            <person name="Nazareth L.V."/>
            <person name="Okwuonu G."/>
            <person name="Santibanez J."/>
            <person name="Warren W.C."/>
            <person name="Mardis E.R."/>
            <person name="Weinstock G.M."/>
            <person name="Wilson R.K."/>
            <person name="Delehaunty K."/>
            <person name="Dooling D."/>
            <person name="Fronik C."/>
            <person name="Fulton L."/>
            <person name="Fulton B."/>
            <person name="Graves T."/>
            <person name="Minx P."/>
            <person name="Sodergren E."/>
            <person name="Birney E."/>
            <person name="Margulies E.H."/>
            <person name="Herrero J."/>
            <person name="Green E.D."/>
            <person name="Haussler D."/>
            <person name="Siepel A."/>
            <person name="Goldman N."/>
            <person name="Pollard K.S."/>
            <person name="Pedersen J.S."/>
            <person name="Lander E.S."/>
            <person name="Kellis M."/>
        </authorList>
    </citation>
    <scope>NUCLEOTIDE SEQUENCE [LARGE SCALE GENOMIC DNA]</scope>
    <source>
        <strain evidence="6 7">Thorbecke inbred</strain>
    </source>
</reference>
<dbReference type="Ensembl" id="ENSOCUT00000042957.1">
    <property type="protein sequence ID" value="ENSOCUP00000045215.1"/>
    <property type="gene ID" value="ENSOCUG00000035467.1"/>
</dbReference>
<evidence type="ECO:0000256" key="1">
    <source>
        <dbReference type="ARBA" id="ARBA00004123"/>
    </source>
</evidence>
<sequence>MVADTQQRAAECVEYFSLIFIDQAGSLLQLKSQVLLTPLACHDTATIPNLAVPQVLTVCLYINKQTNAGPYLERRKVQQLSSHFGPEGCRPSCSRPSRRAHQQKFVFPPGQAGPYGVSACFDGKQHLRVLPVVNSVGYVLRFLAKFSQSLLCEDLFSHQSFPGGSSASGEAQEREDWPMGPGGLGPASPHLPGGRCSGCYCRGWEFPRGGLRAVCLGAWGGLGLRGAQTVPTGGCRGK</sequence>
<keyword evidence="7" id="KW-1185">Reference proteome</keyword>
<comment type="subcellular location">
    <subcellularLocation>
        <location evidence="1">Nucleus</location>
    </subcellularLocation>
</comment>
<dbReference type="GO" id="GO:0005634">
    <property type="term" value="C:nucleus"/>
    <property type="evidence" value="ECO:0007669"/>
    <property type="project" value="UniProtKB-SubCell"/>
</dbReference>
<dbReference type="AlphaFoldDB" id="A0A5F9DHD1"/>
<organism evidence="6 7">
    <name type="scientific">Oryctolagus cuniculus</name>
    <name type="common">Rabbit</name>
    <dbReference type="NCBI Taxonomy" id="9986"/>
    <lineage>
        <taxon>Eukaryota</taxon>
        <taxon>Metazoa</taxon>
        <taxon>Chordata</taxon>
        <taxon>Craniata</taxon>
        <taxon>Vertebrata</taxon>
        <taxon>Euteleostomi</taxon>
        <taxon>Mammalia</taxon>
        <taxon>Eutheria</taxon>
        <taxon>Euarchontoglires</taxon>
        <taxon>Glires</taxon>
        <taxon>Lagomorpha</taxon>
        <taxon>Leporidae</taxon>
        <taxon>Oryctolagus</taxon>
    </lineage>
</organism>
<dbReference type="Proteomes" id="UP000001811">
    <property type="component" value="Chromosome 12"/>
</dbReference>
<evidence type="ECO:0000256" key="4">
    <source>
        <dbReference type="SAM" id="MobiDB-lite"/>
    </source>
</evidence>
<dbReference type="InterPro" id="IPR021987">
    <property type="entry name" value="SLED"/>
</dbReference>
<dbReference type="GeneTree" id="ENSGT00940000157463"/>
<reference evidence="6" key="3">
    <citation type="submission" date="2025-09" db="UniProtKB">
        <authorList>
            <consortium name="Ensembl"/>
        </authorList>
    </citation>
    <scope>IDENTIFICATION</scope>
    <source>
        <strain evidence="6">Thorbecke</strain>
    </source>
</reference>
<protein>
    <recommendedName>
        <fullName evidence="5">SLED domain-containing protein</fullName>
    </recommendedName>
</protein>
<proteinExistence type="predicted"/>
<feature type="region of interest" description="Disordered" evidence="4">
    <location>
        <begin position="163"/>
        <end position="186"/>
    </location>
</feature>
<reference evidence="6" key="2">
    <citation type="submission" date="2025-08" db="UniProtKB">
        <authorList>
            <consortium name="Ensembl"/>
        </authorList>
    </citation>
    <scope>IDENTIFICATION</scope>
    <source>
        <strain evidence="6">Thorbecke</strain>
    </source>
</reference>
<dbReference type="PANTHER" id="PTHR12247">
    <property type="entry name" value="POLYCOMB GROUP PROTEIN"/>
    <property type="match status" value="1"/>
</dbReference>
<evidence type="ECO:0000256" key="2">
    <source>
        <dbReference type="ARBA" id="ARBA00022491"/>
    </source>
</evidence>
<accession>A0A5F9DHD1</accession>